<feature type="domain" description="TerB N-terminal" evidence="1">
    <location>
        <begin position="29"/>
        <end position="121"/>
    </location>
</feature>
<dbReference type="RefSeq" id="WP_267150572.1">
    <property type="nucleotide sequence ID" value="NZ_JAPMLT010000002.1"/>
</dbReference>
<evidence type="ECO:0000313" key="4">
    <source>
        <dbReference type="Proteomes" id="UP001208017"/>
    </source>
</evidence>
<dbReference type="Pfam" id="PF15615">
    <property type="entry name" value="TerB_C"/>
    <property type="match status" value="1"/>
</dbReference>
<proteinExistence type="predicted"/>
<dbReference type="InterPro" id="IPR028932">
    <property type="entry name" value="TerB-C"/>
</dbReference>
<sequence length="492" mass="56835">MPGPLDIGHVKARQFREAVVRWRGRQGQPAPEVEFYHPWPKHEHLSRGQLRWFLYWRTLWEQGDVRKTSLSYMMIHIFELLSLEYLQKPEEAVERLIQFYSEFHNIQPKLDVTLVRWIGDLYLKMDDPDNAIYWYTKGTAGDLYEKLSWYRYGDRDIPLALLQKVASLQKSQFYRERLPQIDEQIEEMVHSAFRAFARIEGEHPLDRYARYSEEPVIYLFSNTPVHEKLYLDGFRRYDYSGGFVHWVKNCLRHAENLLRRAEGKVPLKHEDDVSAYFAEWESVYPQKVSEKKRKTKAGEEAAVPLLARDLPETPVEVDLTRVRELTAETDWLVDMMAEEGGELLVRNLERSPKPRGVAREVTAEVLGHVPTDGSADSLLELSPPSVPSDKEDLIQSLFASSEAEEVEDFLDALPSGEQAFLRHVALSGHTGRRALAEWLKGRRMFLDATVAAINEAAVDAGLEPVLIDEDEEIGLEEETAAQVRAWAQKEES</sequence>
<dbReference type="EMBL" id="JAPMLT010000002">
    <property type="protein sequence ID" value="MCX7569327.1"/>
    <property type="molecule type" value="Genomic_DNA"/>
</dbReference>
<organism evidence="3 4">
    <name type="scientific">Tumebacillus lacus</name>
    <dbReference type="NCBI Taxonomy" id="2995335"/>
    <lineage>
        <taxon>Bacteria</taxon>
        <taxon>Bacillati</taxon>
        <taxon>Bacillota</taxon>
        <taxon>Bacilli</taxon>
        <taxon>Bacillales</taxon>
        <taxon>Alicyclobacillaceae</taxon>
        <taxon>Tumebacillus</taxon>
    </lineage>
</organism>
<comment type="caution">
    <text evidence="3">The sequence shown here is derived from an EMBL/GenBank/DDBJ whole genome shotgun (WGS) entry which is preliminary data.</text>
</comment>
<evidence type="ECO:0000259" key="2">
    <source>
        <dbReference type="Pfam" id="PF15615"/>
    </source>
</evidence>
<keyword evidence="4" id="KW-1185">Reference proteome</keyword>
<accession>A0ABT3WXB7</accession>
<dbReference type="InterPro" id="IPR025266">
    <property type="entry name" value="TerB_N"/>
</dbReference>
<evidence type="ECO:0000313" key="3">
    <source>
        <dbReference type="EMBL" id="MCX7569327.1"/>
    </source>
</evidence>
<gene>
    <name evidence="3" type="ORF">OS242_05090</name>
</gene>
<feature type="domain" description="TerB-C" evidence="2">
    <location>
        <begin position="315"/>
        <end position="482"/>
    </location>
</feature>
<dbReference type="Gene3D" id="1.25.40.10">
    <property type="entry name" value="Tetratricopeptide repeat domain"/>
    <property type="match status" value="1"/>
</dbReference>
<dbReference type="Proteomes" id="UP001208017">
    <property type="component" value="Unassembled WGS sequence"/>
</dbReference>
<reference evidence="3 4" key="1">
    <citation type="submission" date="2022-11" db="EMBL/GenBank/DDBJ databases">
        <title>Study of microbial diversity in lake waters.</title>
        <authorList>
            <person name="Zhang J."/>
        </authorList>
    </citation>
    <scope>NUCLEOTIDE SEQUENCE [LARGE SCALE GENOMIC DNA]</scope>
    <source>
        <strain evidence="3 4">DT12</strain>
    </source>
</reference>
<dbReference type="Pfam" id="PF13208">
    <property type="entry name" value="TerB_N"/>
    <property type="match status" value="1"/>
</dbReference>
<evidence type="ECO:0000259" key="1">
    <source>
        <dbReference type="Pfam" id="PF13208"/>
    </source>
</evidence>
<name>A0ABT3WXB7_9BACL</name>
<protein>
    <submittedName>
        <fullName evidence="3">TerB N-terminal domain-containing protein</fullName>
    </submittedName>
</protein>
<dbReference type="InterPro" id="IPR011990">
    <property type="entry name" value="TPR-like_helical_dom_sf"/>
</dbReference>